<keyword evidence="1" id="KW-0677">Repeat</keyword>
<protein>
    <submittedName>
        <fullName evidence="3">Uncharacterized protein</fullName>
    </submittedName>
</protein>
<dbReference type="InterPro" id="IPR000408">
    <property type="entry name" value="Reg_chr_condens"/>
</dbReference>
<evidence type="ECO:0000256" key="2">
    <source>
        <dbReference type="PROSITE-ProRule" id="PRU00235"/>
    </source>
</evidence>
<reference evidence="3 4" key="1">
    <citation type="submission" date="2024-04" db="EMBL/GenBank/DDBJ databases">
        <title>Tritrichomonas musculus Genome.</title>
        <authorList>
            <person name="Alves-Ferreira E."/>
            <person name="Grigg M."/>
            <person name="Lorenzi H."/>
            <person name="Galac M."/>
        </authorList>
    </citation>
    <scope>NUCLEOTIDE SEQUENCE [LARGE SCALE GENOMIC DNA]</scope>
    <source>
        <strain evidence="3 4">EAF2021</strain>
    </source>
</reference>
<name>A0ABR2I6X7_9EUKA</name>
<evidence type="ECO:0000256" key="1">
    <source>
        <dbReference type="ARBA" id="ARBA00022737"/>
    </source>
</evidence>
<proteinExistence type="predicted"/>
<dbReference type="PROSITE" id="PS50012">
    <property type="entry name" value="RCC1_3"/>
    <property type="match status" value="1"/>
</dbReference>
<accession>A0ABR2I6X7</accession>
<dbReference type="InterPro" id="IPR009091">
    <property type="entry name" value="RCC1/BLIP-II"/>
</dbReference>
<evidence type="ECO:0000313" key="3">
    <source>
        <dbReference type="EMBL" id="KAK8857597.1"/>
    </source>
</evidence>
<gene>
    <name evidence="3" type="ORF">M9Y10_016002</name>
</gene>
<dbReference type="InterPro" id="IPR051625">
    <property type="entry name" value="Signaling_Regulatory_Domain"/>
</dbReference>
<dbReference type="Proteomes" id="UP001470230">
    <property type="component" value="Unassembled WGS sequence"/>
</dbReference>
<dbReference type="EMBL" id="JAPFFF010000020">
    <property type="protein sequence ID" value="KAK8857597.1"/>
    <property type="molecule type" value="Genomic_DNA"/>
</dbReference>
<dbReference type="SUPFAM" id="SSF50985">
    <property type="entry name" value="RCC1/BLIP-II"/>
    <property type="match status" value="1"/>
</dbReference>
<sequence>MIELCGNNNKYQLGKISNTEIMYSSFTITPVHSSFDISSISSLSICGDHSVAIIKNGTILATGNNNKGEIYPSIPQVTLTGFTSFEIRDEHNNLLHPISASCGYNFTVYLVSLEKGSNENRLALSYSYIKTDTPLFLNTGKSNPVALFSGFTKAAAIDSDGKVLFDLHTFSEKRTTQLEAVSLPDGDKAVKVACCSVSFFVLGLSGRLFEVEPDEFELEFNEVEELHGEKIVDVSGIYDHCLALTENGTVFGFGSNKYGKLGLGENIEETSVFTEISSLNQITAVCAGTNHSLFQTSEGKVFACGYNKFGELFTDSPTEDVLTPIEVKLKGKATFCIAGDSKSAIFIGHDPINSPNHLIGIQKVESAQNKTELRDEKLNFINKEK</sequence>
<comment type="caution">
    <text evidence="3">The sequence shown here is derived from an EMBL/GenBank/DDBJ whole genome shotgun (WGS) entry which is preliminary data.</text>
</comment>
<dbReference type="Pfam" id="PF00415">
    <property type="entry name" value="RCC1"/>
    <property type="match status" value="1"/>
</dbReference>
<organism evidence="3 4">
    <name type="scientific">Tritrichomonas musculus</name>
    <dbReference type="NCBI Taxonomy" id="1915356"/>
    <lineage>
        <taxon>Eukaryota</taxon>
        <taxon>Metamonada</taxon>
        <taxon>Parabasalia</taxon>
        <taxon>Tritrichomonadida</taxon>
        <taxon>Tritrichomonadidae</taxon>
        <taxon>Tritrichomonas</taxon>
    </lineage>
</organism>
<evidence type="ECO:0000313" key="4">
    <source>
        <dbReference type="Proteomes" id="UP001470230"/>
    </source>
</evidence>
<keyword evidence="4" id="KW-1185">Reference proteome</keyword>
<dbReference type="PANTHER" id="PTHR22872">
    <property type="entry name" value="BTK-BINDING PROTEIN-RELATED"/>
    <property type="match status" value="1"/>
</dbReference>
<feature type="repeat" description="RCC1" evidence="2">
    <location>
        <begin position="248"/>
        <end position="298"/>
    </location>
</feature>
<dbReference type="Gene3D" id="2.130.10.30">
    <property type="entry name" value="Regulator of chromosome condensation 1/beta-lactamase-inhibitor protein II"/>
    <property type="match status" value="2"/>
</dbReference>